<evidence type="ECO:0000313" key="1">
    <source>
        <dbReference type="EMBL" id="KAF2136567.1"/>
    </source>
</evidence>
<dbReference type="Proteomes" id="UP000799438">
    <property type="component" value="Unassembled WGS sequence"/>
</dbReference>
<sequence>MQRECSCHGNMRPLLTRRTCLYPSQCCLFRQQLFAALEVLYHVMSSFIFCILKSTPLRSLEFDDTLFPQNIRSTYE</sequence>
<reference evidence="1" key="1">
    <citation type="journal article" date="2020" name="Stud. Mycol.">
        <title>101 Dothideomycetes genomes: a test case for predicting lifestyles and emergence of pathogens.</title>
        <authorList>
            <person name="Haridas S."/>
            <person name="Albert R."/>
            <person name="Binder M."/>
            <person name="Bloem J."/>
            <person name="Labutti K."/>
            <person name="Salamov A."/>
            <person name="Andreopoulos B."/>
            <person name="Baker S."/>
            <person name="Barry K."/>
            <person name="Bills G."/>
            <person name="Bluhm B."/>
            <person name="Cannon C."/>
            <person name="Castanera R."/>
            <person name="Culley D."/>
            <person name="Daum C."/>
            <person name="Ezra D."/>
            <person name="Gonzalez J."/>
            <person name="Henrissat B."/>
            <person name="Kuo A."/>
            <person name="Liang C."/>
            <person name="Lipzen A."/>
            <person name="Lutzoni F."/>
            <person name="Magnuson J."/>
            <person name="Mondo S."/>
            <person name="Nolan M."/>
            <person name="Ohm R."/>
            <person name="Pangilinan J."/>
            <person name="Park H.-J."/>
            <person name="Ramirez L."/>
            <person name="Alfaro M."/>
            <person name="Sun H."/>
            <person name="Tritt A."/>
            <person name="Yoshinaga Y."/>
            <person name="Zwiers L.-H."/>
            <person name="Turgeon B."/>
            <person name="Goodwin S."/>
            <person name="Spatafora J."/>
            <person name="Crous P."/>
            <person name="Grigoriev I."/>
        </authorList>
    </citation>
    <scope>NUCLEOTIDE SEQUENCE</scope>
    <source>
        <strain evidence="1">CBS 121167</strain>
    </source>
</reference>
<proteinExistence type="predicted"/>
<evidence type="ECO:0000313" key="2">
    <source>
        <dbReference type="Proteomes" id="UP000799438"/>
    </source>
</evidence>
<dbReference type="GeneID" id="54292757"/>
<dbReference type="RefSeq" id="XP_033392285.1">
    <property type="nucleotide sequence ID" value="XM_033535263.1"/>
</dbReference>
<organism evidence="1 2">
    <name type="scientific">Aplosporella prunicola CBS 121167</name>
    <dbReference type="NCBI Taxonomy" id="1176127"/>
    <lineage>
        <taxon>Eukaryota</taxon>
        <taxon>Fungi</taxon>
        <taxon>Dikarya</taxon>
        <taxon>Ascomycota</taxon>
        <taxon>Pezizomycotina</taxon>
        <taxon>Dothideomycetes</taxon>
        <taxon>Dothideomycetes incertae sedis</taxon>
        <taxon>Botryosphaeriales</taxon>
        <taxon>Aplosporellaceae</taxon>
        <taxon>Aplosporella</taxon>
    </lineage>
</organism>
<dbReference type="EMBL" id="ML995517">
    <property type="protein sequence ID" value="KAF2136567.1"/>
    <property type="molecule type" value="Genomic_DNA"/>
</dbReference>
<accession>A0A6A6B0K7</accession>
<dbReference type="AlphaFoldDB" id="A0A6A6B0K7"/>
<keyword evidence="2" id="KW-1185">Reference proteome</keyword>
<name>A0A6A6B0K7_9PEZI</name>
<protein>
    <submittedName>
        <fullName evidence="1">Uncharacterized protein</fullName>
    </submittedName>
</protein>
<gene>
    <name evidence="1" type="ORF">K452DRAFT_128481</name>
</gene>